<reference evidence="8 9" key="1">
    <citation type="submission" date="2023-11" db="EMBL/GenBank/DDBJ databases">
        <title>Lentzea sokolovensis, sp. nov., Lentzea kristufkii, sp. nov., and Lentzea miocenensis, sp. nov., rare actinobacteria from Sokolov Coal Basin, Miocene lacustrine sediment, Czech Republic.</title>
        <authorList>
            <person name="Lara A."/>
            <person name="Kotroba L."/>
            <person name="Nouioui I."/>
            <person name="Neumann-Schaal M."/>
            <person name="Mast Y."/>
            <person name="Chronakova A."/>
        </authorList>
    </citation>
    <scope>NUCLEOTIDE SEQUENCE [LARGE SCALE GENOMIC DNA]</scope>
    <source>
        <strain evidence="8 9">BCCO 10_0856</strain>
    </source>
</reference>
<accession>A0ABU4T5J5</accession>
<dbReference type="Pfam" id="PF00486">
    <property type="entry name" value="Trans_reg_C"/>
    <property type="match status" value="1"/>
</dbReference>
<dbReference type="PANTHER" id="PTHR35807:SF1">
    <property type="entry name" value="TRANSCRIPTIONAL REGULATOR REDD"/>
    <property type="match status" value="1"/>
</dbReference>
<dbReference type="InterPro" id="IPR005158">
    <property type="entry name" value="BTAD"/>
</dbReference>
<dbReference type="SMART" id="SM01043">
    <property type="entry name" value="BTAD"/>
    <property type="match status" value="1"/>
</dbReference>
<dbReference type="InterPro" id="IPR036388">
    <property type="entry name" value="WH-like_DNA-bd_sf"/>
</dbReference>
<dbReference type="CDD" id="cd15831">
    <property type="entry name" value="BTAD"/>
    <property type="match status" value="1"/>
</dbReference>
<dbReference type="PROSITE" id="PS51755">
    <property type="entry name" value="OMPR_PHOB"/>
    <property type="match status" value="1"/>
</dbReference>
<dbReference type="Proteomes" id="UP001285521">
    <property type="component" value="Unassembled WGS sequence"/>
</dbReference>
<evidence type="ECO:0000313" key="8">
    <source>
        <dbReference type="EMBL" id="MDX8033434.1"/>
    </source>
</evidence>
<keyword evidence="4" id="KW-0804">Transcription</keyword>
<evidence type="ECO:0000256" key="4">
    <source>
        <dbReference type="ARBA" id="ARBA00023163"/>
    </source>
</evidence>
<dbReference type="EMBL" id="JAXAVW010000020">
    <property type="protein sequence ID" value="MDX8033434.1"/>
    <property type="molecule type" value="Genomic_DNA"/>
</dbReference>
<evidence type="ECO:0000256" key="3">
    <source>
        <dbReference type="ARBA" id="ARBA00023125"/>
    </source>
</evidence>
<feature type="region of interest" description="Disordered" evidence="6">
    <location>
        <begin position="1"/>
        <end position="20"/>
    </location>
</feature>
<name>A0ABU4T5J5_9PSEU</name>
<evidence type="ECO:0000259" key="7">
    <source>
        <dbReference type="PROSITE" id="PS51755"/>
    </source>
</evidence>
<evidence type="ECO:0000256" key="1">
    <source>
        <dbReference type="ARBA" id="ARBA00005820"/>
    </source>
</evidence>
<dbReference type="Pfam" id="PF03704">
    <property type="entry name" value="BTAD"/>
    <property type="match status" value="1"/>
</dbReference>
<evidence type="ECO:0000313" key="9">
    <source>
        <dbReference type="Proteomes" id="UP001285521"/>
    </source>
</evidence>
<dbReference type="RefSeq" id="WP_319968460.1">
    <property type="nucleotide sequence ID" value="NZ_JAXAVW010000020.1"/>
</dbReference>
<proteinExistence type="inferred from homology"/>
<evidence type="ECO:0000256" key="5">
    <source>
        <dbReference type="PROSITE-ProRule" id="PRU01091"/>
    </source>
</evidence>
<dbReference type="Gene3D" id="1.25.40.10">
    <property type="entry name" value="Tetratricopeptide repeat domain"/>
    <property type="match status" value="1"/>
</dbReference>
<protein>
    <submittedName>
        <fullName evidence="8">AfsR/SARP family transcriptional regulator</fullName>
    </submittedName>
</protein>
<dbReference type="InterPro" id="IPR011990">
    <property type="entry name" value="TPR-like_helical_dom_sf"/>
</dbReference>
<dbReference type="Gene3D" id="1.10.10.10">
    <property type="entry name" value="Winged helix-like DNA-binding domain superfamily/Winged helix DNA-binding domain"/>
    <property type="match status" value="1"/>
</dbReference>
<keyword evidence="2" id="KW-0805">Transcription regulation</keyword>
<organism evidence="8 9">
    <name type="scientific">Lentzea miocenica</name>
    <dbReference type="NCBI Taxonomy" id="3095431"/>
    <lineage>
        <taxon>Bacteria</taxon>
        <taxon>Bacillati</taxon>
        <taxon>Actinomycetota</taxon>
        <taxon>Actinomycetes</taxon>
        <taxon>Pseudonocardiales</taxon>
        <taxon>Pseudonocardiaceae</taxon>
        <taxon>Lentzea</taxon>
    </lineage>
</organism>
<sequence length="303" mass="33825">MLPDTHRVGPDEKIRTRGGDHLAAGDEPLHFRVLGTFELTRGNRRCTPTAPKQRALLALLALHANEFVPTHRIVDQLWSRGAPRSAIAALHGYVTAVRRVLTPGWISARNSHPVLNTRPSGYVLCLEPHQLDLTRFRELAKQGQADIAAGDCVRAREKLDAALGLWRGSPLADLRETGMFDHDVTRLEKEYLELLRNRFDVLLCHGDGHLAVGDLEELCTTYPLRERFHEQLMLALCQAERRADALTAYARAYRVLSSDAGIEPGPRLRAMHQVILSGDDPFDRGHRHDRGLAGLRLAHAVSP</sequence>
<dbReference type="InterPro" id="IPR001867">
    <property type="entry name" value="OmpR/PhoB-type_DNA-bd"/>
</dbReference>
<dbReference type="SUPFAM" id="SSF46894">
    <property type="entry name" value="C-terminal effector domain of the bipartite response regulators"/>
    <property type="match status" value="1"/>
</dbReference>
<dbReference type="InterPro" id="IPR051677">
    <property type="entry name" value="AfsR-DnrI-RedD_regulator"/>
</dbReference>
<dbReference type="SUPFAM" id="SSF48452">
    <property type="entry name" value="TPR-like"/>
    <property type="match status" value="1"/>
</dbReference>
<dbReference type="PANTHER" id="PTHR35807">
    <property type="entry name" value="TRANSCRIPTIONAL REGULATOR REDD-RELATED"/>
    <property type="match status" value="1"/>
</dbReference>
<feature type="domain" description="OmpR/PhoB-type" evidence="7">
    <location>
        <begin position="19"/>
        <end position="126"/>
    </location>
</feature>
<evidence type="ECO:0000256" key="2">
    <source>
        <dbReference type="ARBA" id="ARBA00023015"/>
    </source>
</evidence>
<dbReference type="SMART" id="SM00862">
    <property type="entry name" value="Trans_reg_C"/>
    <property type="match status" value="1"/>
</dbReference>
<keyword evidence="9" id="KW-1185">Reference proteome</keyword>
<comment type="similarity">
    <text evidence="1">Belongs to the AfsR/DnrI/RedD regulatory family.</text>
</comment>
<dbReference type="InterPro" id="IPR016032">
    <property type="entry name" value="Sig_transdc_resp-reg_C-effctor"/>
</dbReference>
<evidence type="ECO:0000256" key="6">
    <source>
        <dbReference type="SAM" id="MobiDB-lite"/>
    </source>
</evidence>
<comment type="caution">
    <text evidence="8">The sequence shown here is derived from an EMBL/GenBank/DDBJ whole genome shotgun (WGS) entry which is preliminary data.</text>
</comment>
<gene>
    <name evidence="8" type="ORF">SK803_24715</name>
</gene>
<keyword evidence="3 5" id="KW-0238">DNA-binding</keyword>
<feature type="DNA-binding region" description="OmpR/PhoB-type" evidence="5">
    <location>
        <begin position="19"/>
        <end position="126"/>
    </location>
</feature>